<organism evidence="1 2">
    <name type="scientific">Nocardia higoensis</name>
    <dbReference type="NCBI Taxonomy" id="228599"/>
    <lineage>
        <taxon>Bacteria</taxon>
        <taxon>Bacillati</taxon>
        <taxon>Actinomycetota</taxon>
        <taxon>Actinomycetes</taxon>
        <taxon>Mycobacteriales</taxon>
        <taxon>Nocardiaceae</taxon>
        <taxon>Nocardia</taxon>
    </lineage>
</organism>
<proteinExistence type="predicted"/>
<gene>
    <name evidence="1" type="ORF">IU449_18335</name>
</gene>
<dbReference type="RefSeq" id="WP_195003346.1">
    <property type="nucleotide sequence ID" value="NZ_JADLQN010000003.1"/>
</dbReference>
<evidence type="ECO:0000313" key="2">
    <source>
        <dbReference type="Proteomes" id="UP000707731"/>
    </source>
</evidence>
<evidence type="ECO:0000313" key="1">
    <source>
        <dbReference type="EMBL" id="MBF6356478.1"/>
    </source>
</evidence>
<keyword evidence="2" id="KW-1185">Reference proteome</keyword>
<comment type="caution">
    <text evidence="1">The sequence shown here is derived from an EMBL/GenBank/DDBJ whole genome shotgun (WGS) entry which is preliminary data.</text>
</comment>
<accession>A0ABS0DF24</accession>
<sequence length="104" mass="11606">MWDIIVVFTVVTGAAALAFCLVSPADHIEAPPMERTPRPPTCTDTRPIPPWVHTTPAQPLSITQAHQVMQDHIDCPPWLCAMKTAATQTLRESGRITLRRKPLW</sequence>
<name>A0ABS0DF24_9NOCA</name>
<reference evidence="1 2" key="1">
    <citation type="submission" date="2020-10" db="EMBL/GenBank/DDBJ databases">
        <title>Identification of Nocardia species via Next-generation sequencing and recognition of intraspecies genetic diversity.</title>
        <authorList>
            <person name="Li P."/>
            <person name="Li P."/>
            <person name="Lu B."/>
        </authorList>
    </citation>
    <scope>NUCLEOTIDE SEQUENCE [LARGE SCALE GENOMIC DNA]</scope>
    <source>
        <strain evidence="1 2">BJ06-0143</strain>
    </source>
</reference>
<dbReference type="Proteomes" id="UP000707731">
    <property type="component" value="Unassembled WGS sequence"/>
</dbReference>
<dbReference type="EMBL" id="JADLQN010000003">
    <property type="protein sequence ID" value="MBF6356478.1"/>
    <property type="molecule type" value="Genomic_DNA"/>
</dbReference>
<protein>
    <submittedName>
        <fullName evidence="1">Uncharacterized protein</fullName>
    </submittedName>
</protein>